<dbReference type="PANTHER" id="PTHR30055">
    <property type="entry name" value="HTH-TYPE TRANSCRIPTIONAL REGULATOR RUTR"/>
    <property type="match status" value="1"/>
</dbReference>
<reference evidence="6 7" key="1">
    <citation type="submission" date="2019-04" db="EMBL/GenBank/DDBJ databases">
        <title>Rhodococcus oryzae sp. nov., a novel actinomycete isolated from rhizosphere soil of rice (Oryza sativa L.).</title>
        <authorList>
            <person name="Li C."/>
        </authorList>
    </citation>
    <scope>NUCLEOTIDE SEQUENCE [LARGE SCALE GENOMIC DNA]</scope>
    <source>
        <strain evidence="6 7">NEAU-CX67</strain>
    </source>
</reference>
<dbReference type="Proteomes" id="UP000305109">
    <property type="component" value="Unassembled WGS sequence"/>
</dbReference>
<keyword evidence="1" id="KW-0805">Transcription regulation</keyword>
<dbReference type="InterPro" id="IPR050109">
    <property type="entry name" value="HTH-type_TetR-like_transc_reg"/>
</dbReference>
<evidence type="ECO:0000256" key="3">
    <source>
        <dbReference type="ARBA" id="ARBA00023163"/>
    </source>
</evidence>
<dbReference type="Gene3D" id="1.10.10.60">
    <property type="entry name" value="Homeodomain-like"/>
    <property type="match status" value="1"/>
</dbReference>
<dbReference type="SUPFAM" id="SSF46689">
    <property type="entry name" value="Homeodomain-like"/>
    <property type="match status" value="1"/>
</dbReference>
<evidence type="ECO:0000313" key="7">
    <source>
        <dbReference type="Proteomes" id="UP000305109"/>
    </source>
</evidence>
<comment type="caution">
    <text evidence="6">The sequence shown here is derived from an EMBL/GenBank/DDBJ whole genome shotgun (WGS) entry which is preliminary data.</text>
</comment>
<evidence type="ECO:0000256" key="2">
    <source>
        <dbReference type="ARBA" id="ARBA00023125"/>
    </source>
</evidence>
<organism evidence="6 7">
    <name type="scientific">Rhodococcus oryzae</name>
    <dbReference type="NCBI Taxonomy" id="2571143"/>
    <lineage>
        <taxon>Bacteria</taxon>
        <taxon>Bacillati</taxon>
        <taxon>Actinomycetota</taxon>
        <taxon>Actinomycetes</taxon>
        <taxon>Mycobacteriales</taxon>
        <taxon>Nocardiaceae</taxon>
        <taxon>Rhodococcus</taxon>
    </lineage>
</organism>
<evidence type="ECO:0000256" key="1">
    <source>
        <dbReference type="ARBA" id="ARBA00023015"/>
    </source>
</evidence>
<dbReference type="PANTHER" id="PTHR30055:SF234">
    <property type="entry name" value="HTH-TYPE TRANSCRIPTIONAL REGULATOR BETI"/>
    <property type="match status" value="1"/>
</dbReference>
<proteinExistence type="predicted"/>
<dbReference type="Gene3D" id="1.10.357.10">
    <property type="entry name" value="Tetracycline Repressor, domain 2"/>
    <property type="match status" value="1"/>
</dbReference>
<accession>A0ABY2RHG1</accession>
<dbReference type="EMBL" id="SUMD01000008">
    <property type="protein sequence ID" value="TJZ76597.1"/>
    <property type="molecule type" value="Genomic_DNA"/>
</dbReference>
<dbReference type="InterPro" id="IPR009057">
    <property type="entry name" value="Homeodomain-like_sf"/>
</dbReference>
<name>A0ABY2RHG1_9NOCA</name>
<feature type="domain" description="HTH tetR-type" evidence="5">
    <location>
        <begin position="9"/>
        <end position="69"/>
    </location>
</feature>
<evidence type="ECO:0000313" key="6">
    <source>
        <dbReference type="EMBL" id="TJZ76597.1"/>
    </source>
</evidence>
<keyword evidence="7" id="KW-1185">Reference proteome</keyword>
<dbReference type="InterPro" id="IPR001647">
    <property type="entry name" value="HTH_TetR"/>
</dbReference>
<evidence type="ECO:0000259" key="5">
    <source>
        <dbReference type="PROSITE" id="PS50977"/>
    </source>
</evidence>
<keyword evidence="3" id="KW-0804">Transcription</keyword>
<dbReference type="PROSITE" id="PS50977">
    <property type="entry name" value="HTH_TETR_2"/>
    <property type="match status" value="1"/>
</dbReference>
<gene>
    <name evidence="6" type="ORF">FCG67_17625</name>
</gene>
<evidence type="ECO:0000256" key="4">
    <source>
        <dbReference type="PROSITE-ProRule" id="PRU00335"/>
    </source>
</evidence>
<feature type="DNA-binding region" description="H-T-H motif" evidence="4">
    <location>
        <begin position="32"/>
        <end position="51"/>
    </location>
</feature>
<keyword evidence="2 4" id="KW-0238">DNA-binding</keyword>
<protein>
    <submittedName>
        <fullName evidence="6">TetR/AcrR family transcriptional regulator</fullName>
    </submittedName>
</protein>
<dbReference type="Pfam" id="PF00440">
    <property type="entry name" value="TetR_N"/>
    <property type="match status" value="1"/>
</dbReference>
<dbReference type="PRINTS" id="PR00455">
    <property type="entry name" value="HTHTETR"/>
</dbReference>
<sequence>MGLRELKKRETRQEISDRATELFLEHGFEETTIADIASAARVAKKTVTNYFPRKEDLALDHHEAFTSGLARTVSEREPGESALAALRRAFAADVQRQDPVIGFSGLPFARMIADSPTLTARLRELNEQREESLAAVLAVETGAEPGDITARAVAAVLGGVHRVLFGDVVRFTLDGLGNDEIAERVGESGRRAFDLVEPALADYAVRAGE</sequence>